<sequence>MLQHQPPHRRRPHGHPRPHPRPALATATGPATPTGGPSVPVTGTATHRDSAPQACITA</sequence>
<proteinExistence type="predicted"/>
<feature type="compositionally biased region" description="Low complexity" evidence="1">
    <location>
        <begin position="25"/>
        <end position="45"/>
    </location>
</feature>
<dbReference type="Proteomes" id="UP001305002">
    <property type="component" value="Chromosome"/>
</dbReference>
<evidence type="ECO:0000256" key="1">
    <source>
        <dbReference type="SAM" id="MobiDB-lite"/>
    </source>
</evidence>
<name>A0ABZ0KE31_STRC4</name>
<feature type="compositionally biased region" description="Basic residues" evidence="1">
    <location>
        <begin position="1"/>
        <end position="20"/>
    </location>
</feature>
<reference evidence="2 3" key="1">
    <citation type="journal article" date="2021" name="J. Microbiol. Biotechnol.">
        <title>An Efficient Markerless Deletion System Suitable for the Industrial Strains of Streptomyces.</title>
        <authorList>
            <person name="Dong J."/>
            <person name="Wei J."/>
            <person name="Li H."/>
            <person name="Zhao S."/>
            <person name="Guan W."/>
        </authorList>
    </citation>
    <scope>NUCLEOTIDE SEQUENCE [LARGE SCALE GENOMIC DNA]</scope>
    <source>
        <strain evidence="2 3">CICC 11043</strain>
    </source>
</reference>
<dbReference type="RefSeq" id="WP_317926369.1">
    <property type="nucleotide sequence ID" value="NZ_CP137524.1"/>
</dbReference>
<keyword evidence="3" id="KW-1185">Reference proteome</keyword>
<feature type="region of interest" description="Disordered" evidence="1">
    <location>
        <begin position="1"/>
        <end position="58"/>
    </location>
</feature>
<accession>A0ABZ0KE31</accession>
<gene>
    <name evidence="2" type="ORF">R5U08_19785</name>
</gene>
<evidence type="ECO:0000313" key="3">
    <source>
        <dbReference type="Proteomes" id="UP001305002"/>
    </source>
</evidence>
<reference evidence="2 3" key="2">
    <citation type="journal article" date="2024" name="Microb. Biotechnol.">
        <title>The involvement of multiple ABC transporters in daunorubicin efflux in Streptomyces coeruleorubidus.</title>
        <authorList>
            <person name="Dong J."/>
            <person name="Ning J."/>
            <person name="Tian Y."/>
            <person name="Li H."/>
            <person name="Chen H."/>
            <person name="Guan W."/>
        </authorList>
    </citation>
    <scope>NUCLEOTIDE SEQUENCE [LARGE SCALE GENOMIC DNA]</scope>
    <source>
        <strain evidence="2 3">CICC 11043</strain>
    </source>
</reference>
<dbReference type="EMBL" id="CP137524">
    <property type="protein sequence ID" value="WOT36223.1"/>
    <property type="molecule type" value="Genomic_DNA"/>
</dbReference>
<organism evidence="2 3">
    <name type="scientific">Streptomyces coeruleorubidus</name>
    <dbReference type="NCBI Taxonomy" id="116188"/>
    <lineage>
        <taxon>Bacteria</taxon>
        <taxon>Bacillati</taxon>
        <taxon>Actinomycetota</taxon>
        <taxon>Actinomycetes</taxon>
        <taxon>Kitasatosporales</taxon>
        <taxon>Streptomycetaceae</taxon>
        <taxon>Streptomyces</taxon>
    </lineage>
</organism>
<protein>
    <submittedName>
        <fullName evidence="2">Uncharacterized protein</fullName>
    </submittedName>
</protein>
<evidence type="ECO:0000313" key="2">
    <source>
        <dbReference type="EMBL" id="WOT36223.1"/>
    </source>
</evidence>